<evidence type="ECO:0000256" key="1">
    <source>
        <dbReference type="SAM" id="MobiDB-lite"/>
    </source>
</evidence>
<organism evidence="3 4">
    <name type="scientific">Clostridium porci</name>
    <dbReference type="NCBI Taxonomy" id="2605778"/>
    <lineage>
        <taxon>Bacteria</taxon>
        <taxon>Bacillati</taxon>
        <taxon>Bacillota</taxon>
        <taxon>Clostridia</taxon>
        <taxon>Eubacteriales</taxon>
        <taxon>Clostridiaceae</taxon>
        <taxon>Clostridium</taxon>
    </lineage>
</organism>
<dbReference type="Pfam" id="PF06750">
    <property type="entry name" value="A24_N_bact"/>
    <property type="match status" value="1"/>
</dbReference>
<feature type="domain" description="Prepilin peptidase A24 N-terminal" evidence="2">
    <location>
        <begin position="15"/>
        <end position="47"/>
    </location>
</feature>
<feature type="compositionally biased region" description="Low complexity" evidence="1">
    <location>
        <begin position="16"/>
        <end position="28"/>
    </location>
</feature>
<evidence type="ECO:0000259" key="2">
    <source>
        <dbReference type="Pfam" id="PF06750"/>
    </source>
</evidence>
<comment type="caution">
    <text evidence="3">The sequence shown here is derived from an EMBL/GenBank/DDBJ whole genome shotgun (WGS) entry which is preliminary data.</text>
</comment>
<dbReference type="EMBL" id="VUMD01000004">
    <property type="protein sequence ID" value="MSS36066.1"/>
    <property type="molecule type" value="Genomic_DNA"/>
</dbReference>
<gene>
    <name evidence="3" type="ORF">FYJ39_05625</name>
</gene>
<dbReference type="Proteomes" id="UP000429958">
    <property type="component" value="Unassembled WGS sequence"/>
</dbReference>
<dbReference type="RefSeq" id="WP_154471684.1">
    <property type="nucleotide sequence ID" value="NZ_VUMD01000004.1"/>
</dbReference>
<sequence length="61" mass="7098">MAREPWQCLKDRSRRASLSSLTSPSPNSQHEISPYQLIPVLSFLTLRIQLIFRLPYSFHPS</sequence>
<keyword evidence="4" id="KW-1185">Reference proteome</keyword>
<name>A0A7X2NJW4_9CLOT</name>
<dbReference type="InterPro" id="IPR010627">
    <property type="entry name" value="Prepilin_pept_A24_N"/>
</dbReference>
<dbReference type="AlphaFoldDB" id="A0A7X2NJW4"/>
<protein>
    <submittedName>
        <fullName evidence="3">Prepilin peptidase</fullName>
    </submittedName>
</protein>
<reference evidence="3 4" key="1">
    <citation type="submission" date="2019-08" db="EMBL/GenBank/DDBJ databases">
        <title>In-depth cultivation of the pig gut microbiome towards novel bacterial diversity and tailored functional studies.</title>
        <authorList>
            <person name="Wylensek D."/>
            <person name="Hitch T.C.A."/>
            <person name="Clavel T."/>
        </authorList>
    </citation>
    <scope>NUCLEOTIDE SEQUENCE [LARGE SCALE GENOMIC DNA]</scope>
    <source>
        <strain evidence="3 4">WCA-389-WT-23D1</strain>
    </source>
</reference>
<proteinExistence type="predicted"/>
<evidence type="ECO:0000313" key="4">
    <source>
        <dbReference type="Proteomes" id="UP000429958"/>
    </source>
</evidence>
<evidence type="ECO:0000313" key="3">
    <source>
        <dbReference type="EMBL" id="MSS36066.1"/>
    </source>
</evidence>
<feature type="region of interest" description="Disordered" evidence="1">
    <location>
        <begin position="1"/>
        <end position="31"/>
    </location>
</feature>
<accession>A0A7X2NJW4</accession>